<organism evidence="5">
    <name type="scientific">Graphocephala atropunctata</name>
    <dbReference type="NCBI Taxonomy" id="36148"/>
    <lineage>
        <taxon>Eukaryota</taxon>
        <taxon>Metazoa</taxon>
        <taxon>Ecdysozoa</taxon>
        <taxon>Arthropoda</taxon>
        <taxon>Hexapoda</taxon>
        <taxon>Insecta</taxon>
        <taxon>Pterygota</taxon>
        <taxon>Neoptera</taxon>
        <taxon>Paraneoptera</taxon>
        <taxon>Hemiptera</taxon>
        <taxon>Auchenorrhyncha</taxon>
        <taxon>Membracoidea</taxon>
        <taxon>Cicadellidae</taxon>
        <taxon>Cicadellinae</taxon>
        <taxon>Cicadellini</taxon>
        <taxon>Graphocephala</taxon>
    </lineage>
</organism>
<dbReference type="InterPro" id="IPR025110">
    <property type="entry name" value="AMP-bd_C"/>
</dbReference>
<dbReference type="EMBL" id="GEBQ01011160">
    <property type="protein sequence ID" value="JAT28817.1"/>
    <property type="molecule type" value="Transcribed_RNA"/>
</dbReference>
<evidence type="ECO:0000259" key="3">
    <source>
        <dbReference type="Pfam" id="PF00501"/>
    </source>
</evidence>
<dbReference type="CDD" id="cd05941">
    <property type="entry name" value="MCS"/>
    <property type="match status" value="1"/>
</dbReference>
<feature type="domain" description="AMP-binding enzyme C-terminal" evidence="4">
    <location>
        <begin position="517"/>
        <end position="591"/>
    </location>
</feature>
<evidence type="ECO:0000313" key="6">
    <source>
        <dbReference type="EMBL" id="JAT28817.1"/>
    </source>
</evidence>
<feature type="signal peptide" evidence="2">
    <location>
        <begin position="1"/>
        <end position="16"/>
    </location>
</feature>
<evidence type="ECO:0000259" key="4">
    <source>
        <dbReference type="Pfam" id="PF13193"/>
    </source>
</evidence>
<dbReference type="InterPro" id="IPR042099">
    <property type="entry name" value="ANL_N_sf"/>
</dbReference>
<dbReference type="PANTHER" id="PTHR43201">
    <property type="entry name" value="ACYL-COA SYNTHETASE"/>
    <property type="match status" value="1"/>
</dbReference>
<evidence type="ECO:0000313" key="5">
    <source>
        <dbReference type="EMBL" id="JAT25036.1"/>
    </source>
</evidence>
<dbReference type="AlphaFoldDB" id="A0A1B6LN02"/>
<dbReference type="InterPro" id="IPR045851">
    <property type="entry name" value="AMP-bd_C_sf"/>
</dbReference>
<sequence length="607" mass="68137">MLLLITLLSTGKHSTAYCSSRRGLREIQRFYHQHTQAASSLNQSADVGLKQKNLKFDQPVFKYAAHHGNKSALRDKYGDYNYAGLLSSSRKFAKTISVAVEGKSDERIVFLCPNDATYIVTQWACWISGQTAVPLSRHFPQPMMEYFVNDCNAKLLVTTAQYSNTMTELAKKTNKHLIILDDSLRLEAMAHGKQSCSNNDVNAEESSHNSEHFSEDFENNRAAMILYTSGSTGSPKGVVLSHKNLQAQVSSQVEAWQWQTSDVILHSLPLHHIHGVVNALLTPLMVGAKCIMHPAFNPTEVWNELLSRREDHSERVSIFMGVPTMYINLLNEYDQTLTKTERMVEYVKATCSQKVRLMVSGSAPLPSQVFDWWHMVTGHSILERYGMTEIGMALSNPLYGERKPGFVGTPMPGVRVRVVKQSEVHSSKEEVLVEGDSVKTRNFSVGSSVSGLLQVKGEGVFKQYWNKPEVTASEFTNDGWFKTGDIVEYIDNSYRILGRLSVDIIKTGGYKVSALQIEYVLLNHPDIVDVAVVGLPDITWGQKIAAVVQIKEKATLELRQVQHFVKEKLPVYMMPSVLRVVDKIPRNALGKVNKKDIVIQLFQRTTV</sequence>
<dbReference type="Gene3D" id="3.30.300.30">
    <property type="match status" value="1"/>
</dbReference>
<reference evidence="5" key="1">
    <citation type="submission" date="2015-11" db="EMBL/GenBank/DDBJ databases">
        <title>De novo transcriptome assembly of four potential Pierce s Disease insect vectors from Arizona vineyards.</title>
        <authorList>
            <person name="Tassone E.E."/>
        </authorList>
    </citation>
    <scope>NUCLEOTIDE SEQUENCE</scope>
</reference>
<dbReference type="SUPFAM" id="SSF56801">
    <property type="entry name" value="Acetyl-CoA synthetase-like"/>
    <property type="match status" value="1"/>
</dbReference>
<evidence type="ECO:0000256" key="1">
    <source>
        <dbReference type="ARBA" id="ARBA00006432"/>
    </source>
</evidence>
<dbReference type="Gene3D" id="3.40.50.12780">
    <property type="entry name" value="N-terminal domain of ligase-like"/>
    <property type="match status" value="1"/>
</dbReference>
<dbReference type="InterPro" id="IPR020845">
    <property type="entry name" value="AMP-binding_CS"/>
</dbReference>
<accession>A0A1B6LN02</accession>
<protein>
    <recommendedName>
        <fullName evidence="7">AMP-dependent synthetase/ligase domain-containing protein</fullName>
    </recommendedName>
</protein>
<dbReference type="GO" id="GO:0031956">
    <property type="term" value="F:medium-chain fatty acid-CoA ligase activity"/>
    <property type="evidence" value="ECO:0007669"/>
    <property type="project" value="TreeGrafter"/>
</dbReference>
<dbReference type="PROSITE" id="PS00455">
    <property type="entry name" value="AMP_BINDING"/>
    <property type="match status" value="1"/>
</dbReference>
<dbReference type="GO" id="GO:0006631">
    <property type="term" value="P:fatty acid metabolic process"/>
    <property type="evidence" value="ECO:0007669"/>
    <property type="project" value="TreeGrafter"/>
</dbReference>
<dbReference type="PANTHER" id="PTHR43201:SF8">
    <property type="entry name" value="ACYL-COA SYNTHETASE FAMILY MEMBER 3"/>
    <property type="match status" value="1"/>
</dbReference>
<evidence type="ECO:0000256" key="2">
    <source>
        <dbReference type="SAM" id="SignalP"/>
    </source>
</evidence>
<dbReference type="EMBL" id="GEBQ01014941">
    <property type="protein sequence ID" value="JAT25036.1"/>
    <property type="molecule type" value="Transcribed_RNA"/>
</dbReference>
<name>A0A1B6LN02_9HEMI</name>
<comment type="similarity">
    <text evidence="1">Belongs to the ATP-dependent AMP-binding enzyme family.</text>
</comment>
<evidence type="ECO:0008006" key="7">
    <source>
        <dbReference type="Google" id="ProtNLM"/>
    </source>
</evidence>
<keyword evidence="2" id="KW-0732">Signal</keyword>
<feature type="chain" id="PRO_5008587616" description="AMP-dependent synthetase/ligase domain-containing protein" evidence="2">
    <location>
        <begin position="17"/>
        <end position="607"/>
    </location>
</feature>
<dbReference type="Pfam" id="PF00501">
    <property type="entry name" value="AMP-binding"/>
    <property type="match status" value="1"/>
</dbReference>
<dbReference type="Pfam" id="PF13193">
    <property type="entry name" value="AMP-binding_C"/>
    <property type="match status" value="1"/>
</dbReference>
<dbReference type="InterPro" id="IPR000873">
    <property type="entry name" value="AMP-dep_synth/lig_dom"/>
</dbReference>
<gene>
    <name evidence="5" type="ORF">g.20051</name>
    <name evidence="6" type="ORF">g.20054</name>
</gene>
<feature type="domain" description="AMP-dependent synthetase/ligase" evidence="3">
    <location>
        <begin position="62"/>
        <end position="465"/>
    </location>
</feature>
<proteinExistence type="inferred from homology"/>